<evidence type="ECO:0000313" key="3">
    <source>
        <dbReference type="EMBL" id="KTD64831.1"/>
    </source>
</evidence>
<proteinExistence type="predicted"/>
<accession>A0A0W0Z7C4</accession>
<dbReference type="PATRIC" id="fig|452.5.peg.1095"/>
<organism evidence="3 4">
    <name type="scientific">Legionella spiritensis</name>
    <dbReference type="NCBI Taxonomy" id="452"/>
    <lineage>
        <taxon>Bacteria</taxon>
        <taxon>Pseudomonadati</taxon>
        <taxon>Pseudomonadota</taxon>
        <taxon>Gammaproteobacteria</taxon>
        <taxon>Legionellales</taxon>
        <taxon>Legionellaceae</taxon>
        <taxon>Legionella</taxon>
    </lineage>
</organism>
<keyword evidence="4" id="KW-1185">Reference proteome</keyword>
<dbReference type="Proteomes" id="UP000054877">
    <property type="component" value="Unassembled WGS sequence"/>
</dbReference>
<comment type="caution">
    <text evidence="3">The sequence shown here is derived from an EMBL/GenBank/DDBJ whole genome shotgun (WGS) entry which is preliminary data.</text>
</comment>
<dbReference type="OrthoDB" id="5650168at2"/>
<dbReference type="GO" id="GO:0005737">
    <property type="term" value="C:cytoplasm"/>
    <property type="evidence" value="ECO:0007669"/>
    <property type="project" value="UniProtKB-SubCell"/>
</dbReference>
<gene>
    <name evidence="3" type="ORF">Lspi_0998</name>
</gene>
<name>A0A0W0Z7C4_LEGSP</name>
<comment type="subcellular location">
    <subcellularLocation>
        <location evidence="1">Cytoplasm</location>
    </subcellularLocation>
</comment>
<evidence type="ECO:0000256" key="1">
    <source>
        <dbReference type="ARBA" id="ARBA00004496"/>
    </source>
</evidence>
<dbReference type="PANTHER" id="PTHR31250">
    <property type="entry name" value="IQ DOMAIN-CONTAINING PROTEIN IQM3"/>
    <property type="match status" value="1"/>
</dbReference>
<protein>
    <submittedName>
        <fullName evidence="3">Uncharacterized protein</fullName>
    </submittedName>
</protein>
<dbReference type="STRING" id="452.Lspi_0998"/>
<evidence type="ECO:0000256" key="2">
    <source>
        <dbReference type="ARBA" id="ARBA00022490"/>
    </source>
</evidence>
<dbReference type="AlphaFoldDB" id="A0A0W0Z7C4"/>
<keyword evidence="2" id="KW-0963">Cytoplasm</keyword>
<dbReference type="PANTHER" id="PTHR31250:SF10">
    <property type="entry name" value="IQ DOMAIN-CONTAINING PROTEIN IQM3"/>
    <property type="match status" value="1"/>
</dbReference>
<dbReference type="RefSeq" id="WP_058482930.1">
    <property type="nucleotide sequence ID" value="NZ_CAAAII010000003.1"/>
</dbReference>
<reference evidence="3 4" key="1">
    <citation type="submission" date="2015-11" db="EMBL/GenBank/DDBJ databases">
        <title>Genomic analysis of 38 Legionella species identifies large and diverse effector repertoires.</title>
        <authorList>
            <person name="Burstein D."/>
            <person name="Amaro F."/>
            <person name="Zusman T."/>
            <person name="Lifshitz Z."/>
            <person name="Cohen O."/>
            <person name="Gilbert J.A."/>
            <person name="Pupko T."/>
            <person name="Shuman H.A."/>
            <person name="Segal G."/>
        </authorList>
    </citation>
    <scope>NUCLEOTIDE SEQUENCE [LARGE SCALE GENOMIC DNA]</scope>
    <source>
        <strain evidence="3 4">Mt.St.Helens-9</strain>
    </source>
</reference>
<sequence length="439" mass="50800">MPVYNIITPKEWENFSSGNGIENTQIQSALGRLYQNTTIYERLDNLIALYDACQAHEPANNKISEIQEQAARFIEIIGNSPDIENTIEQRRTMRRTWPNYLPNTTLQHLRPFRTEQSREEKILHRISDHFRALGSRKLLDVNKQDKVHDKLFNVTMLTPLEKEEFRVMPSEGRLWQLNQPVDEETALSIAPFDTTEMHAHNNAQGRAIFVLSPQGELFAGLSEMGKFHHSSFQSGGYVAYGGTFAVNNGRLDYIDDYSGHYTPKAQQFFNVLKELKNRNLIHEDTQINKKFNENIGLKVGSNLLNTRGFLGLQGKSIPKEQEPIDHYQTIQLFLYASDLSFDNPIWRTFAIVMHEHLNTTLLATDEDETMTEHYEEIIEFQNDLGIQPDFVKEHPLEYQEHVENFKKMVESNKGLMDDLGGNINWLHVYKPEETQTNTI</sequence>
<evidence type="ECO:0000313" key="4">
    <source>
        <dbReference type="Proteomes" id="UP000054877"/>
    </source>
</evidence>
<dbReference type="InterPro" id="IPR044159">
    <property type="entry name" value="IQM"/>
</dbReference>
<dbReference type="EMBL" id="LNYX01000012">
    <property type="protein sequence ID" value="KTD64831.1"/>
    <property type="molecule type" value="Genomic_DNA"/>
</dbReference>